<dbReference type="PANTHER" id="PTHR21142">
    <property type="entry name" value="SARCOGLYCANS"/>
    <property type="match status" value="1"/>
</dbReference>
<comment type="function">
    <text evidence="1">Component of the sarcoglycan complex, a subcomplex of the dystrophin-glycoprotein complex which forms a link between the F-actin cytoskeleton and the extracellular matrix.</text>
</comment>
<dbReference type="OrthoDB" id="5843723at2759"/>
<comment type="subcellular location">
    <subcellularLocation>
        <location evidence="3">Cell membrane</location>
        <location evidence="3">Sarcolemma</location>
        <topology evidence="3">Single-pass type II membrane protein</topology>
    </subcellularLocation>
    <subcellularLocation>
        <location evidence="2">Cytoplasm</location>
        <location evidence="2">Cytoskeleton</location>
    </subcellularLocation>
</comment>
<reference evidence="16 18" key="2">
    <citation type="submission" date="2018-11" db="EMBL/GenBank/DDBJ databases">
        <authorList>
            <consortium name="Pathogen Informatics"/>
        </authorList>
    </citation>
    <scope>NUCLEOTIDE SEQUENCE [LARGE SCALE GENOMIC DNA]</scope>
</reference>
<organism evidence="17 19">
    <name type="scientific">Dracunculus medinensis</name>
    <name type="common">Guinea worm</name>
    <dbReference type="NCBI Taxonomy" id="318479"/>
    <lineage>
        <taxon>Eukaryota</taxon>
        <taxon>Metazoa</taxon>
        <taxon>Ecdysozoa</taxon>
        <taxon>Nematoda</taxon>
        <taxon>Chromadorea</taxon>
        <taxon>Rhabditida</taxon>
        <taxon>Spirurina</taxon>
        <taxon>Dracunculoidea</taxon>
        <taxon>Dracunculidae</taxon>
        <taxon>Dracunculus</taxon>
    </lineage>
</organism>
<reference evidence="19" key="1">
    <citation type="submission" date="2016-04" db="UniProtKB">
        <authorList>
            <consortium name="WormBaseParasite"/>
        </authorList>
    </citation>
    <scope>IDENTIFICATION</scope>
</reference>
<evidence type="ECO:0000256" key="15">
    <source>
        <dbReference type="ARBA" id="ARBA00026041"/>
    </source>
</evidence>
<evidence type="ECO:0000313" key="17">
    <source>
        <dbReference type="Proteomes" id="UP000038040"/>
    </source>
</evidence>
<dbReference type="EMBL" id="UYYG01001180">
    <property type="protein sequence ID" value="VDN59372.1"/>
    <property type="molecule type" value="Genomic_DNA"/>
</dbReference>
<evidence type="ECO:0000256" key="2">
    <source>
        <dbReference type="ARBA" id="ARBA00004245"/>
    </source>
</evidence>
<dbReference type="PANTHER" id="PTHR21142:SF2">
    <property type="entry name" value="BETA-SARCOGLYCAN"/>
    <property type="match status" value="1"/>
</dbReference>
<accession>A0A158Q4U7</accession>
<evidence type="ECO:0000256" key="13">
    <source>
        <dbReference type="ARBA" id="ARBA00023180"/>
    </source>
</evidence>
<proteinExistence type="inferred from homology"/>
<dbReference type="Proteomes" id="UP000274756">
    <property type="component" value="Unassembled WGS sequence"/>
</dbReference>
<comment type="subunit">
    <text evidence="15">Cross-link to form 2 major subcomplexes: one consisting of SGCB, SGCD and SGCG and the other consisting of SGCB and SGCD. The association between SGCB and SGCG is particularly strong while SGCA is loosely associated with the other sarcoglycans.</text>
</comment>
<keyword evidence="9" id="KW-0735">Signal-anchor</keyword>
<evidence type="ECO:0000313" key="18">
    <source>
        <dbReference type="Proteomes" id="UP000274756"/>
    </source>
</evidence>
<evidence type="ECO:0000256" key="3">
    <source>
        <dbReference type="ARBA" id="ARBA00004274"/>
    </source>
</evidence>
<evidence type="ECO:0000256" key="14">
    <source>
        <dbReference type="ARBA" id="ARBA00023212"/>
    </source>
</evidence>
<evidence type="ECO:0000256" key="7">
    <source>
        <dbReference type="ARBA" id="ARBA00022490"/>
    </source>
</evidence>
<dbReference type="Pfam" id="PF04790">
    <property type="entry name" value="Sarcoglycan_1"/>
    <property type="match status" value="1"/>
</dbReference>
<evidence type="ECO:0000256" key="10">
    <source>
        <dbReference type="ARBA" id="ARBA00022989"/>
    </source>
</evidence>
<keyword evidence="12" id="KW-1015">Disulfide bond</keyword>
<keyword evidence="18" id="KW-1185">Reference proteome</keyword>
<evidence type="ECO:0000256" key="6">
    <source>
        <dbReference type="ARBA" id="ARBA00022475"/>
    </source>
</evidence>
<dbReference type="GO" id="GO:0005856">
    <property type="term" value="C:cytoskeleton"/>
    <property type="evidence" value="ECO:0007669"/>
    <property type="project" value="UniProtKB-SubCell"/>
</dbReference>
<keyword evidence="6" id="KW-1003">Cell membrane</keyword>
<evidence type="ECO:0000256" key="1">
    <source>
        <dbReference type="ARBA" id="ARBA00002860"/>
    </source>
</evidence>
<evidence type="ECO:0000256" key="11">
    <source>
        <dbReference type="ARBA" id="ARBA00023136"/>
    </source>
</evidence>
<keyword evidence="7" id="KW-0963">Cytoplasm</keyword>
<dbReference type="STRING" id="318479.A0A158Q4U7"/>
<keyword evidence="10" id="KW-1133">Transmembrane helix</keyword>
<keyword evidence="13" id="KW-0325">Glycoprotein</keyword>
<gene>
    <name evidence="16" type="ORF">DME_LOCUS9345</name>
</gene>
<keyword evidence="8" id="KW-0812">Transmembrane</keyword>
<dbReference type="GO" id="GO:0007517">
    <property type="term" value="P:muscle organ development"/>
    <property type="evidence" value="ECO:0007669"/>
    <property type="project" value="InterPro"/>
</dbReference>
<dbReference type="GO" id="GO:0042383">
    <property type="term" value="C:sarcolemma"/>
    <property type="evidence" value="ECO:0007669"/>
    <property type="project" value="UniProtKB-SubCell"/>
</dbReference>
<dbReference type="WBParaSite" id="DME_0000575201-mRNA-1">
    <property type="protein sequence ID" value="DME_0000575201-mRNA-1"/>
    <property type="gene ID" value="DME_0000575201"/>
</dbReference>
<name>A0A158Q4U7_DRAME</name>
<protein>
    <recommendedName>
        <fullName evidence="5">Beta-sarcoglycan</fullName>
    </recommendedName>
</protein>
<dbReference type="AlphaFoldDB" id="A0A158Q4U7"/>
<dbReference type="InterPro" id="IPR027659">
    <property type="entry name" value="Sgcb"/>
</dbReference>
<dbReference type="GO" id="GO:0016012">
    <property type="term" value="C:sarcoglycan complex"/>
    <property type="evidence" value="ECO:0007669"/>
    <property type="project" value="InterPro"/>
</dbReference>
<keyword evidence="14" id="KW-0206">Cytoskeleton</keyword>
<dbReference type="Proteomes" id="UP000038040">
    <property type="component" value="Unplaced"/>
</dbReference>
<evidence type="ECO:0000313" key="16">
    <source>
        <dbReference type="EMBL" id="VDN59372.1"/>
    </source>
</evidence>
<evidence type="ECO:0000256" key="8">
    <source>
        <dbReference type="ARBA" id="ARBA00022692"/>
    </source>
</evidence>
<evidence type="ECO:0000256" key="4">
    <source>
        <dbReference type="ARBA" id="ARBA00007574"/>
    </source>
</evidence>
<comment type="similarity">
    <text evidence="4">Belongs to the sarcoglycan beta/delta/gamma/zeta family.</text>
</comment>
<sequence length="214" mass="23965">MPAGGPAYLRADDQENFDCKVIRVLGLTPHGMKHLRFHSSRNAKNGEEGTFVEFVAENLHLGRIIAKTGYVNGSPGKDFTIHGSRVITENLNNKSRFVLHDGTCRFENVEQFMIKNQQHPIFSAKHPVFRVDRRIKKISTTQIITNKIRSPINENLHVDIENLSIRGNEGVRMEAKALTASVDAFRICICIAARPKLFVVAGNKPCVAPQNFCT</sequence>
<evidence type="ECO:0000256" key="9">
    <source>
        <dbReference type="ARBA" id="ARBA00022968"/>
    </source>
</evidence>
<dbReference type="InterPro" id="IPR006875">
    <property type="entry name" value="Sarcoglycan"/>
</dbReference>
<evidence type="ECO:0000256" key="5">
    <source>
        <dbReference type="ARBA" id="ARBA00015329"/>
    </source>
</evidence>
<evidence type="ECO:0000313" key="19">
    <source>
        <dbReference type="WBParaSite" id="DME_0000575201-mRNA-1"/>
    </source>
</evidence>
<evidence type="ECO:0000256" key="12">
    <source>
        <dbReference type="ARBA" id="ARBA00023157"/>
    </source>
</evidence>
<keyword evidence="11" id="KW-0472">Membrane</keyword>